<evidence type="ECO:0000256" key="1">
    <source>
        <dbReference type="SAM" id="SignalP"/>
    </source>
</evidence>
<proteinExistence type="predicted"/>
<gene>
    <name evidence="2" type="ORF">ABNE31_12225</name>
</gene>
<sequence>MKHLRPLFCLLLLSNVLVAQSPKQEKMEQLHFLVGEWVGTSKIYENGVLAKEGAAYEHISYDLEKNILVIELNTEFLQLHTVILYDEKDQKYYYHRFSKDGAAVYPAEFKEELIVWRDENTRFFFGSTPEGRFREYGEQLINGKWVKTFEDTFINTQ</sequence>
<keyword evidence="1" id="KW-0732">Signal</keyword>
<feature type="chain" id="PRO_5043941430" description="DUF1579 domain-containing protein" evidence="1">
    <location>
        <begin position="20"/>
        <end position="157"/>
    </location>
</feature>
<feature type="signal peptide" evidence="1">
    <location>
        <begin position="1"/>
        <end position="19"/>
    </location>
</feature>
<name>A0AAU7MV88_9FLAO</name>
<evidence type="ECO:0008006" key="3">
    <source>
        <dbReference type="Google" id="ProtNLM"/>
    </source>
</evidence>
<reference evidence="2" key="1">
    <citation type="submission" date="2024-05" db="EMBL/GenBank/DDBJ databases">
        <title>Draft Genome Sequences of Flagellimonas sp. MMG031 and Marinobacter sp. MMG032 Isolated from the dinoflagellate Symbiodinium pilosum.</title>
        <authorList>
            <person name="Shikuma N.J."/>
            <person name="Farrell M.V."/>
        </authorList>
    </citation>
    <scope>NUCLEOTIDE SEQUENCE</scope>
    <source>
        <strain evidence="2">MMG031</strain>
    </source>
</reference>
<evidence type="ECO:0000313" key="2">
    <source>
        <dbReference type="EMBL" id="XBQ22361.1"/>
    </source>
</evidence>
<protein>
    <recommendedName>
        <fullName evidence="3">DUF1579 domain-containing protein</fullName>
    </recommendedName>
</protein>
<dbReference type="AlphaFoldDB" id="A0AAU7MV88"/>
<organism evidence="2">
    <name type="scientific">Flagellimonas sp. MMG031</name>
    <dbReference type="NCBI Taxonomy" id="3158549"/>
    <lineage>
        <taxon>Bacteria</taxon>
        <taxon>Pseudomonadati</taxon>
        <taxon>Bacteroidota</taxon>
        <taxon>Flavobacteriia</taxon>
        <taxon>Flavobacteriales</taxon>
        <taxon>Flavobacteriaceae</taxon>
        <taxon>Flagellimonas</taxon>
    </lineage>
</organism>
<accession>A0AAU7MV88</accession>
<dbReference type="KEGG" id="fld:ABNE31_12225"/>
<dbReference type="RefSeq" id="WP_349351332.1">
    <property type="nucleotide sequence ID" value="NZ_CP157804.1"/>
</dbReference>
<dbReference type="EMBL" id="CP157804">
    <property type="protein sequence ID" value="XBQ22361.1"/>
    <property type="molecule type" value="Genomic_DNA"/>
</dbReference>